<dbReference type="EMBL" id="BSST01000001">
    <property type="protein sequence ID" value="GLX76829.1"/>
    <property type="molecule type" value="Genomic_DNA"/>
</dbReference>
<dbReference type="Gene3D" id="3.30.750.24">
    <property type="entry name" value="STAS domain"/>
    <property type="match status" value="1"/>
</dbReference>
<name>A0ABQ6GMJ8_9GAMM</name>
<organism evidence="2 3">
    <name type="scientific">Thalassotalea insulae</name>
    <dbReference type="NCBI Taxonomy" id="2056778"/>
    <lineage>
        <taxon>Bacteria</taxon>
        <taxon>Pseudomonadati</taxon>
        <taxon>Pseudomonadota</taxon>
        <taxon>Gammaproteobacteria</taxon>
        <taxon>Alteromonadales</taxon>
        <taxon>Colwelliaceae</taxon>
        <taxon>Thalassotalea</taxon>
    </lineage>
</organism>
<evidence type="ECO:0000313" key="2">
    <source>
        <dbReference type="EMBL" id="GLX76829.1"/>
    </source>
</evidence>
<dbReference type="InterPro" id="IPR036513">
    <property type="entry name" value="STAS_dom_sf"/>
</dbReference>
<dbReference type="PANTHER" id="PTHR35849">
    <property type="entry name" value="BLR2341 PROTEIN"/>
    <property type="match status" value="1"/>
</dbReference>
<protein>
    <recommendedName>
        <fullName evidence="1">STAS domain-containing protein</fullName>
    </recommendedName>
</protein>
<dbReference type="InterPro" id="IPR058548">
    <property type="entry name" value="MlaB-like_STAS"/>
</dbReference>
<accession>A0ABQ6GMJ8</accession>
<evidence type="ECO:0000313" key="3">
    <source>
        <dbReference type="Proteomes" id="UP001157186"/>
    </source>
</evidence>
<dbReference type="PROSITE" id="PS50801">
    <property type="entry name" value="STAS"/>
    <property type="match status" value="1"/>
</dbReference>
<comment type="caution">
    <text evidence="2">The sequence shown here is derived from an EMBL/GenBank/DDBJ whole genome shotgun (WGS) entry which is preliminary data.</text>
</comment>
<dbReference type="Proteomes" id="UP001157186">
    <property type="component" value="Unassembled WGS sequence"/>
</dbReference>
<sequence length="91" mass="10250">MFILPTELTIANVDEYQSLFLEFVASHNDITLDTSRVSLIDTVGIQLLLTMVSHVVTQKKTLIWQNQSSIIEQSIRALGIDEPILAPYFNS</sequence>
<dbReference type="InterPro" id="IPR002645">
    <property type="entry name" value="STAS_dom"/>
</dbReference>
<gene>
    <name evidence="2" type="ORF">tinsulaeT_01690</name>
</gene>
<dbReference type="InterPro" id="IPR052746">
    <property type="entry name" value="MlaB_ABC_Transporter"/>
</dbReference>
<evidence type="ECO:0000259" key="1">
    <source>
        <dbReference type="PROSITE" id="PS50801"/>
    </source>
</evidence>
<dbReference type="RefSeq" id="WP_284242618.1">
    <property type="nucleotide sequence ID" value="NZ_BSST01000001.1"/>
</dbReference>
<keyword evidence="3" id="KW-1185">Reference proteome</keyword>
<feature type="domain" description="STAS" evidence="1">
    <location>
        <begin position="1"/>
        <end position="91"/>
    </location>
</feature>
<proteinExistence type="predicted"/>
<dbReference type="SUPFAM" id="SSF52091">
    <property type="entry name" value="SpoIIaa-like"/>
    <property type="match status" value="1"/>
</dbReference>
<dbReference type="Pfam" id="PF13466">
    <property type="entry name" value="STAS_2"/>
    <property type="match status" value="1"/>
</dbReference>
<reference evidence="2 3" key="1">
    <citation type="submission" date="2023-03" db="EMBL/GenBank/DDBJ databases">
        <title>Draft genome sequence of Thalassotalea insulae KCTC 62186T.</title>
        <authorList>
            <person name="Sawabe T."/>
        </authorList>
    </citation>
    <scope>NUCLEOTIDE SEQUENCE [LARGE SCALE GENOMIC DNA]</scope>
    <source>
        <strain evidence="2 3">KCTC 62186</strain>
    </source>
</reference>
<dbReference type="PANTHER" id="PTHR35849:SF2">
    <property type="entry name" value="BLR2341 PROTEIN"/>
    <property type="match status" value="1"/>
</dbReference>